<name>A0A7Z0D734_9ACTN</name>
<dbReference type="GO" id="GO:0030170">
    <property type="term" value="F:pyridoxal phosphate binding"/>
    <property type="evidence" value="ECO:0007669"/>
    <property type="project" value="InterPro"/>
</dbReference>
<dbReference type="InterPro" id="IPR005302">
    <property type="entry name" value="MoCF_Sase_C"/>
</dbReference>
<dbReference type="GO" id="GO:0003824">
    <property type="term" value="F:catalytic activity"/>
    <property type="evidence" value="ECO:0007669"/>
    <property type="project" value="InterPro"/>
</dbReference>
<dbReference type="SUPFAM" id="SSF50800">
    <property type="entry name" value="PK beta-barrel domain-like"/>
    <property type="match status" value="1"/>
</dbReference>
<dbReference type="Pfam" id="PF03476">
    <property type="entry name" value="MOSC_N"/>
    <property type="match status" value="1"/>
</dbReference>
<dbReference type="Pfam" id="PF03473">
    <property type="entry name" value="MOSC"/>
    <property type="match status" value="1"/>
</dbReference>
<organism evidence="2 3">
    <name type="scientific">Naumannella cuiyingiana</name>
    <dbReference type="NCBI Taxonomy" id="1347891"/>
    <lineage>
        <taxon>Bacteria</taxon>
        <taxon>Bacillati</taxon>
        <taxon>Actinomycetota</taxon>
        <taxon>Actinomycetes</taxon>
        <taxon>Propionibacteriales</taxon>
        <taxon>Propionibacteriaceae</taxon>
        <taxon>Naumannella</taxon>
    </lineage>
</organism>
<sequence>MIVTALNLHPVKSAAIRPVDAATVGPAGLRGDREWMVVDEAGQAITARELPALFTIVADTPQTDPACGAALRLSAPGAGTLELAEAAAAHQLTVRLFTRPAWQALRVGAEADAWLCEALRRPDVHLVHCHDPRQRTLNPEYSRPGDHAAFQDGYPVTVLGEASVRQVDAWVAERRAELGEPAGSPITPQRFRPNVVVAGGEPFEEDAWTQVRLGGTRLRGVKSVDRCVMTTIDPDTREKGKEPIRSLARHRRWDGRTWLARHLIPEQPGTIRVGDPVEVLARSGG</sequence>
<proteinExistence type="predicted"/>
<gene>
    <name evidence="2" type="ORF">GGQ54_000521</name>
</gene>
<dbReference type="PANTHER" id="PTHR14237:SF19">
    <property type="entry name" value="MITOCHONDRIAL AMIDOXIME REDUCING COMPONENT 1"/>
    <property type="match status" value="1"/>
</dbReference>
<dbReference type="PANTHER" id="PTHR14237">
    <property type="entry name" value="MOLYBDOPTERIN COFACTOR SULFURASE MOSC"/>
    <property type="match status" value="1"/>
</dbReference>
<reference evidence="2 3" key="1">
    <citation type="submission" date="2020-07" db="EMBL/GenBank/DDBJ databases">
        <title>Sequencing the genomes of 1000 actinobacteria strains.</title>
        <authorList>
            <person name="Klenk H.-P."/>
        </authorList>
    </citation>
    <scope>NUCLEOTIDE SEQUENCE [LARGE SCALE GENOMIC DNA]</scope>
    <source>
        <strain evidence="2 3">DSM 103164</strain>
    </source>
</reference>
<feature type="domain" description="MOSC" evidence="1">
    <location>
        <begin position="130"/>
        <end position="280"/>
    </location>
</feature>
<evidence type="ECO:0000313" key="2">
    <source>
        <dbReference type="EMBL" id="NYI69961.1"/>
    </source>
</evidence>
<dbReference type="SUPFAM" id="SSF141673">
    <property type="entry name" value="MOSC N-terminal domain-like"/>
    <property type="match status" value="1"/>
</dbReference>
<dbReference type="InterPro" id="IPR005303">
    <property type="entry name" value="MOCOS_middle"/>
</dbReference>
<dbReference type="EMBL" id="JACBZS010000001">
    <property type="protein sequence ID" value="NYI69961.1"/>
    <property type="molecule type" value="Genomic_DNA"/>
</dbReference>
<dbReference type="GO" id="GO:0030151">
    <property type="term" value="F:molybdenum ion binding"/>
    <property type="evidence" value="ECO:0007669"/>
    <property type="project" value="InterPro"/>
</dbReference>
<dbReference type="InterPro" id="IPR011037">
    <property type="entry name" value="Pyrv_Knase-like_insert_dom_sf"/>
</dbReference>
<dbReference type="AlphaFoldDB" id="A0A7Z0D734"/>
<accession>A0A7Z0D734</accession>
<comment type="caution">
    <text evidence="2">The sequence shown here is derived from an EMBL/GenBank/DDBJ whole genome shotgun (WGS) entry which is preliminary data.</text>
</comment>
<protein>
    <recommendedName>
        <fullName evidence="1">MOSC domain-containing protein</fullName>
    </recommendedName>
</protein>
<keyword evidence="3" id="KW-1185">Reference proteome</keyword>
<evidence type="ECO:0000313" key="3">
    <source>
        <dbReference type="Proteomes" id="UP000527616"/>
    </source>
</evidence>
<dbReference type="PROSITE" id="PS51340">
    <property type="entry name" value="MOSC"/>
    <property type="match status" value="1"/>
</dbReference>
<evidence type="ECO:0000259" key="1">
    <source>
        <dbReference type="PROSITE" id="PS51340"/>
    </source>
</evidence>
<dbReference type="Proteomes" id="UP000527616">
    <property type="component" value="Unassembled WGS sequence"/>
</dbReference>
<dbReference type="RefSeq" id="WP_179443967.1">
    <property type="nucleotide sequence ID" value="NZ_JACBZS010000001.1"/>
</dbReference>